<accession>A0A0C3E1J7</accession>
<protein>
    <submittedName>
        <fullName evidence="2">Uncharacterized protein</fullName>
    </submittedName>
</protein>
<evidence type="ECO:0000313" key="3">
    <source>
        <dbReference type="Proteomes" id="UP000053989"/>
    </source>
</evidence>
<evidence type="ECO:0000313" key="2">
    <source>
        <dbReference type="EMBL" id="KIM66640.1"/>
    </source>
</evidence>
<dbReference type="OrthoDB" id="2692232at2759"/>
<proteinExistence type="predicted"/>
<gene>
    <name evidence="2" type="ORF">SCLCIDRAFT_21799</name>
</gene>
<organism evidence="2 3">
    <name type="scientific">Scleroderma citrinum Foug A</name>
    <dbReference type="NCBI Taxonomy" id="1036808"/>
    <lineage>
        <taxon>Eukaryota</taxon>
        <taxon>Fungi</taxon>
        <taxon>Dikarya</taxon>
        <taxon>Basidiomycota</taxon>
        <taxon>Agaricomycotina</taxon>
        <taxon>Agaricomycetes</taxon>
        <taxon>Agaricomycetidae</taxon>
        <taxon>Boletales</taxon>
        <taxon>Sclerodermatineae</taxon>
        <taxon>Sclerodermataceae</taxon>
        <taxon>Scleroderma</taxon>
    </lineage>
</organism>
<dbReference type="InParanoid" id="A0A0C3E1J7"/>
<keyword evidence="3" id="KW-1185">Reference proteome</keyword>
<reference evidence="3" key="2">
    <citation type="submission" date="2015-01" db="EMBL/GenBank/DDBJ databases">
        <title>Evolutionary Origins and Diversification of the Mycorrhizal Mutualists.</title>
        <authorList>
            <consortium name="DOE Joint Genome Institute"/>
            <consortium name="Mycorrhizal Genomics Consortium"/>
            <person name="Kohler A."/>
            <person name="Kuo A."/>
            <person name="Nagy L.G."/>
            <person name="Floudas D."/>
            <person name="Copeland A."/>
            <person name="Barry K.W."/>
            <person name="Cichocki N."/>
            <person name="Veneault-Fourrey C."/>
            <person name="LaButti K."/>
            <person name="Lindquist E.A."/>
            <person name="Lipzen A."/>
            <person name="Lundell T."/>
            <person name="Morin E."/>
            <person name="Murat C."/>
            <person name="Riley R."/>
            <person name="Ohm R."/>
            <person name="Sun H."/>
            <person name="Tunlid A."/>
            <person name="Henrissat B."/>
            <person name="Grigoriev I.V."/>
            <person name="Hibbett D.S."/>
            <person name="Martin F."/>
        </authorList>
    </citation>
    <scope>NUCLEOTIDE SEQUENCE [LARGE SCALE GENOMIC DNA]</scope>
    <source>
        <strain evidence="3">Foug A</strain>
    </source>
</reference>
<evidence type="ECO:0000256" key="1">
    <source>
        <dbReference type="SAM" id="MobiDB-lite"/>
    </source>
</evidence>
<feature type="region of interest" description="Disordered" evidence="1">
    <location>
        <begin position="50"/>
        <end position="77"/>
    </location>
</feature>
<dbReference type="Proteomes" id="UP000053989">
    <property type="component" value="Unassembled WGS sequence"/>
</dbReference>
<dbReference type="AlphaFoldDB" id="A0A0C3E1J7"/>
<dbReference type="EMBL" id="KN822016">
    <property type="protein sequence ID" value="KIM66640.1"/>
    <property type="molecule type" value="Genomic_DNA"/>
</dbReference>
<reference evidence="2 3" key="1">
    <citation type="submission" date="2014-04" db="EMBL/GenBank/DDBJ databases">
        <authorList>
            <consortium name="DOE Joint Genome Institute"/>
            <person name="Kuo A."/>
            <person name="Kohler A."/>
            <person name="Nagy L.G."/>
            <person name="Floudas D."/>
            <person name="Copeland A."/>
            <person name="Barry K.W."/>
            <person name="Cichocki N."/>
            <person name="Veneault-Fourrey C."/>
            <person name="LaButti K."/>
            <person name="Lindquist E.A."/>
            <person name="Lipzen A."/>
            <person name="Lundell T."/>
            <person name="Morin E."/>
            <person name="Murat C."/>
            <person name="Sun H."/>
            <person name="Tunlid A."/>
            <person name="Henrissat B."/>
            <person name="Grigoriev I.V."/>
            <person name="Hibbett D.S."/>
            <person name="Martin F."/>
            <person name="Nordberg H.P."/>
            <person name="Cantor M.N."/>
            <person name="Hua S.X."/>
        </authorList>
    </citation>
    <scope>NUCLEOTIDE SEQUENCE [LARGE SCALE GENOMIC DNA]</scope>
    <source>
        <strain evidence="2 3">Foug A</strain>
    </source>
</reference>
<dbReference type="HOGENOM" id="CLU_2639518_0_0_1"/>
<name>A0A0C3E1J7_9AGAM</name>
<sequence length="77" mass="8542">MPRAQKEAEDGDRDLNTCVLRNRRISPLQNRFGPARGVMLFQPPVGVATCGHRDDEKEDMQSSPHSPTPASCKVKPL</sequence>